<dbReference type="PANTHER" id="PTHR34968:SF1">
    <property type="entry name" value="AUGMIN SUBUNIT 5"/>
    <property type="match status" value="1"/>
</dbReference>
<evidence type="ECO:0000256" key="1">
    <source>
        <dbReference type="SAM" id="SignalP"/>
    </source>
</evidence>
<evidence type="ECO:0000313" key="2">
    <source>
        <dbReference type="EMBL" id="KAG0446921.1"/>
    </source>
</evidence>
<feature type="non-terminal residue" evidence="2">
    <location>
        <position position="110"/>
    </location>
</feature>
<dbReference type="EMBL" id="JADCNM010000527">
    <property type="protein sequence ID" value="KAG0446921.1"/>
    <property type="molecule type" value="Genomic_DNA"/>
</dbReference>
<protein>
    <submittedName>
        <fullName evidence="2">Uncharacterized protein</fullName>
    </submittedName>
</protein>
<reference evidence="2 3" key="1">
    <citation type="journal article" date="2020" name="Nat. Food">
        <title>A phased Vanilla planifolia genome enables genetic improvement of flavour and production.</title>
        <authorList>
            <person name="Hasing T."/>
            <person name="Tang H."/>
            <person name="Brym M."/>
            <person name="Khazi F."/>
            <person name="Huang T."/>
            <person name="Chambers A.H."/>
        </authorList>
    </citation>
    <scope>NUCLEOTIDE SEQUENCE [LARGE SCALE GENOMIC DNA]</scope>
    <source>
        <tissue evidence="2">Leaf</tissue>
    </source>
</reference>
<sequence>MEPHLLASKLDVLVLAFLFLFFPFHTPEGPLVRSLSRKEHCQIFGFVKEASAFWDLQLAAAQEHAVRMIIPACNSMANVSSSSKDLIEKELSTFNQSMDNRLYMMPSTPQ</sequence>
<evidence type="ECO:0000313" key="3">
    <source>
        <dbReference type="Proteomes" id="UP000639772"/>
    </source>
</evidence>
<dbReference type="AlphaFoldDB" id="A0A835U5J3"/>
<proteinExistence type="predicted"/>
<dbReference type="OrthoDB" id="1746293at2759"/>
<name>A0A835U5J3_VANPL</name>
<comment type="caution">
    <text evidence="2">The sequence shown here is derived from an EMBL/GenBank/DDBJ whole genome shotgun (WGS) entry which is preliminary data.</text>
</comment>
<dbReference type="Pfam" id="PF14817">
    <property type="entry name" value="HAUS5"/>
    <property type="match status" value="1"/>
</dbReference>
<dbReference type="InterPro" id="IPR044706">
    <property type="entry name" value="AUG5_plant"/>
</dbReference>
<dbReference type="InterPro" id="IPR029131">
    <property type="entry name" value="HAUS5"/>
</dbReference>
<feature type="chain" id="PRO_5033003835" evidence="1">
    <location>
        <begin position="28"/>
        <end position="110"/>
    </location>
</feature>
<dbReference type="GO" id="GO:0005876">
    <property type="term" value="C:spindle microtubule"/>
    <property type="evidence" value="ECO:0007669"/>
    <property type="project" value="InterPro"/>
</dbReference>
<gene>
    <name evidence="2" type="ORF">HPP92_028575</name>
</gene>
<organism evidence="2 3">
    <name type="scientific">Vanilla planifolia</name>
    <name type="common">Vanilla</name>
    <dbReference type="NCBI Taxonomy" id="51239"/>
    <lineage>
        <taxon>Eukaryota</taxon>
        <taxon>Viridiplantae</taxon>
        <taxon>Streptophyta</taxon>
        <taxon>Embryophyta</taxon>
        <taxon>Tracheophyta</taxon>
        <taxon>Spermatophyta</taxon>
        <taxon>Magnoliopsida</taxon>
        <taxon>Liliopsida</taxon>
        <taxon>Asparagales</taxon>
        <taxon>Orchidaceae</taxon>
        <taxon>Vanilloideae</taxon>
        <taxon>Vanilleae</taxon>
        <taxon>Vanilla</taxon>
    </lineage>
</organism>
<keyword evidence="1" id="KW-0732">Signal</keyword>
<dbReference type="PANTHER" id="PTHR34968">
    <property type="entry name" value="AUGMIN SUBUNIT 5"/>
    <property type="match status" value="1"/>
</dbReference>
<dbReference type="GO" id="GO:0070652">
    <property type="term" value="C:HAUS complex"/>
    <property type="evidence" value="ECO:0007669"/>
    <property type="project" value="InterPro"/>
</dbReference>
<feature type="signal peptide" evidence="1">
    <location>
        <begin position="1"/>
        <end position="27"/>
    </location>
</feature>
<accession>A0A835U5J3</accession>
<dbReference type="GO" id="GO:0051225">
    <property type="term" value="P:spindle assembly"/>
    <property type="evidence" value="ECO:0007669"/>
    <property type="project" value="InterPro"/>
</dbReference>
<dbReference type="Proteomes" id="UP000639772">
    <property type="component" value="Unassembled WGS sequence"/>
</dbReference>